<dbReference type="InterPro" id="IPR050398">
    <property type="entry name" value="HssS/ArlS-like"/>
</dbReference>
<comment type="caution">
    <text evidence="17">The sequence shown here is derived from an EMBL/GenBank/DDBJ whole genome shotgun (WGS) entry which is preliminary data.</text>
</comment>
<dbReference type="Pfam" id="PF02518">
    <property type="entry name" value="HATPase_c"/>
    <property type="match status" value="1"/>
</dbReference>
<dbReference type="GO" id="GO:0005524">
    <property type="term" value="F:ATP binding"/>
    <property type="evidence" value="ECO:0007669"/>
    <property type="project" value="UniProtKB-KW"/>
</dbReference>
<keyword evidence="18" id="KW-1185">Reference proteome</keyword>
<accession>A0A0R2HMV6</accession>
<dbReference type="CDD" id="cd00075">
    <property type="entry name" value="HATPase"/>
    <property type="match status" value="1"/>
</dbReference>
<keyword evidence="14" id="KW-0175">Coiled coil</keyword>
<dbReference type="PATRIC" id="fig|1410657.5.peg.71"/>
<evidence type="ECO:0000313" key="18">
    <source>
        <dbReference type="Proteomes" id="UP000051841"/>
    </source>
</evidence>
<dbReference type="InterPro" id="IPR036097">
    <property type="entry name" value="HisK_dim/P_sf"/>
</dbReference>
<name>A0A0R2HMV6_9FIRM</name>
<keyword evidence="9" id="KW-0418">Kinase</keyword>
<dbReference type="SUPFAM" id="SSF47384">
    <property type="entry name" value="Homodimeric domain of signal transducing histidine kinase"/>
    <property type="match status" value="1"/>
</dbReference>
<evidence type="ECO:0000256" key="9">
    <source>
        <dbReference type="ARBA" id="ARBA00022777"/>
    </source>
</evidence>
<organism evidence="17 18">
    <name type="scientific">Kandleria vitulina DSM 20405</name>
    <dbReference type="NCBI Taxonomy" id="1410657"/>
    <lineage>
        <taxon>Bacteria</taxon>
        <taxon>Bacillati</taxon>
        <taxon>Bacillota</taxon>
        <taxon>Erysipelotrichia</taxon>
        <taxon>Erysipelotrichales</taxon>
        <taxon>Coprobacillaceae</taxon>
        <taxon>Kandleria</taxon>
    </lineage>
</organism>
<dbReference type="GO" id="GO:0000155">
    <property type="term" value="F:phosphorelay sensor kinase activity"/>
    <property type="evidence" value="ECO:0007669"/>
    <property type="project" value="InterPro"/>
</dbReference>
<dbReference type="Proteomes" id="UP000051841">
    <property type="component" value="Unassembled WGS sequence"/>
</dbReference>
<feature type="domain" description="Histidine kinase" evidence="16">
    <location>
        <begin position="311"/>
        <end position="527"/>
    </location>
</feature>
<keyword evidence="8" id="KW-0547">Nucleotide-binding</keyword>
<gene>
    <name evidence="17" type="ORF">IV49_GL000069</name>
</gene>
<proteinExistence type="predicted"/>
<keyword evidence="11 15" id="KW-1133">Transmembrane helix</keyword>
<reference evidence="17 18" key="1">
    <citation type="journal article" date="2015" name="Genome Announc.">
        <title>Expanding the biotechnology potential of lactobacilli through comparative genomics of 213 strains and associated genera.</title>
        <authorList>
            <person name="Sun Z."/>
            <person name="Harris H.M."/>
            <person name="McCann A."/>
            <person name="Guo C."/>
            <person name="Argimon S."/>
            <person name="Zhang W."/>
            <person name="Yang X."/>
            <person name="Jeffery I.B."/>
            <person name="Cooney J.C."/>
            <person name="Kagawa T.F."/>
            <person name="Liu W."/>
            <person name="Song Y."/>
            <person name="Salvetti E."/>
            <person name="Wrobel A."/>
            <person name="Rasinkangas P."/>
            <person name="Parkhill J."/>
            <person name="Rea M.C."/>
            <person name="O'Sullivan O."/>
            <person name="Ritari J."/>
            <person name="Douillard F.P."/>
            <person name="Paul Ross R."/>
            <person name="Yang R."/>
            <person name="Briner A.E."/>
            <person name="Felis G.E."/>
            <person name="de Vos W.M."/>
            <person name="Barrangou R."/>
            <person name="Klaenhammer T.R."/>
            <person name="Caufield P.W."/>
            <person name="Cui Y."/>
            <person name="Zhang H."/>
            <person name="O'Toole P.W."/>
        </authorList>
    </citation>
    <scope>NUCLEOTIDE SEQUENCE [LARGE SCALE GENOMIC DNA]</scope>
    <source>
        <strain evidence="17 18">DSM 20405</strain>
    </source>
</reference>
<evidence type="ECO:0000256" key="13">
    <source>
        <dbReference type="ARBA" id="ARBA00023136"/>
    </source>
</evidence>
<evidence type="ECO:0000256" key="14">
    <source>
        <dbReference type="SAM" id="Coils"/>
    </source>
</evidence>
<feature type="transmembrane region" description="Helical" evidence="15">
    <location>
        <begin position="223"/>
        <end position="242"/>
    </location>
</feature>
<keyword evidence="4" id="KW-1003">Cell membrane</keyword>
<evidence type="ECO:0000256" key="12">
    <source>
        <dbReference type="ARBA" id="ARBA00023012"/>
    </source>
</evidence>
<evidence type="ECO:0000256" key="8">
    <source>
        <dbReference type="ARBA" id="ARBA00022741"/>
    </source>
</evidence>
<dbReference type="InterPro" id="IPR036890">
    <property type="entry name" value="HATPase_C_sf"/>
</dbReference>
<dbReference type="Pfam" id="PF00512">
    <property type="entry name" value="HisKA"/>
    <property type="match status" value="1"/>
</dbReference>
<evidence type="ECO:0000256" key="4">
    <source>
        <dbReference type="ARBA" id="ARBA00022475"/>
    </source>
</evidence>
<dbReference type="GO" id="GO:0005886">
    <property type="term" value="C:plasma membrane"/>
    <property type="evidence" value="ECO:0007669"/>
    <property type="project" value="UniProtKB-SubCell"/>
</dbReference>
<feature type="coiled-coil region" evidence="14">
    <location>
        <begin position="284"/>
        <end position="311"/>
    </location>
</feature>
<dbReference type="PANTHER" id="PTHR45528">
    <property type="entry name" value="SENSOR HISTIDINE KINASE CPXA"/>
    <property type="match status" value="1"/>
</dbReference>
<keyword evidence="6" id="KW-0808">Transferase</keyword>
<dbReference type="Gene3D" id="3.30.565.10">
    <property type="entry name" value="Histidine kinase-like ATPase, C-terminal domain"/>
    <property type="match status" value="1"/>
</dbReference>
<evidence type="ECO:0000256" key="5">
    <source>
        <dbReference type="ARBA" id="ARBA00022553"/>
    </source>
</evidence>
<evidence type="ECO:0000256" key="6">
    <source>
        <dbReference type="ARBA" id="ARBA00022679"/>
    </source>
</evidence>
<dbReference type="InterPro" id="IPR005467">
    <property type="entry name" value="His_kinase_dom"/>
</dbReference>
<dbReference type="PRINTS" id="PR00344">
    <property type="entry name" value="BCTRLSENSOR"/>
</dbReference>
<dbReference type="InterPro" id="IPR003594">
    <property type="entry name" value="HATPase_dom"/>
</dbReference>
<dbReference type="SMART" id="SM00388">
    <property type="entry name" value="HisKA"/>
    <property type="match status" value="1"/>
</dbReference>
<dbReference type="PANTHER" id="PTHR45528:SF1">
    <property type="entry name" value="SENSOR HISTIDINE KINASE CPXA"/>
    <property type="match status" value="1"/>
</dbReference>
<evidence type="ECO:0000256" key="15">
    <source>
        <dbReference type="SAM" id="Phobius"/>
    </source>
</evidence>
<evidence type="ECO:0000256" key="7">
    <source>
        <dbReference type="ARBA" id="ARBA00022692"/>
    </source>
</evidence>
<dbReference type="InterPro" id="IPR003661">
    <property type="entry name" value="HisK_dim/P_dom"/>
</dbReference>
<dbReference type="EC" id="2.7.13.3" evidence="3"/>
<keyword evidence="5" id="KW-0597">Phosphoprotein</keyword>
<dbReference type="RefSeq" id="WP_031590026.1">
    <property type="nucleotide sequence ID" value="NZ_JQBL01000001.1"/>
</dbReference>
<feature type="transmembrane region" description="Helical" evidence="15">
    <location>
        <begin position="12"/>
        <end position="38"/>
    </location>
</feature>
<evidence type="ECO:0000256" key="10">
    <source>
        <dbReference type="ARBA" id="ARBA00022840"/>
    </source>
</evidence>
<protein>
    <recommendedName>
        <fullName evidence="3">histidine kinase</fullName>
        <ecNumber evidence="3">2.7.13.3</ecNumber>
    </recommendedName>
</protein>
<evidence type="ECO:0000256" key="3">
    <source>
        <dbReference type="ARBA" id="ARBA00012438"/>
    </source>
</evidence>
<keyword evidence="13 15" id="KW-0472">Membrane</keyword>
<dbReference type="InterPro" id="IPR004358">
    <property type="entry name" value="Sig_transdc_His_kin-like_C"/>
</dbReference>
<dbReference type="CDD" id="cd00082">
    <property type="entry name" value="HisKA"/>
    <property type="match status" value="1"/>
</dbReference>
<comment type="catalytic activity">
    <reaction evidence="1">
        <text>ATP + protein L-histidine = ADP + protein N-phospho-L-histidine.</text>
        <dbReference type="EC" id="2.7.13.3"/>
    </reaction>
</comment>
<dbReference type="PROSITE" id="PS50109">
    <property type="entry name" value="HIS_KIN"/>
    <property type="match status" value="1"/>
</dbReference>
<evidence type="ECO:0000256" key="2">
    <source>
        <dbReference type="ARBA" id="ARBA00004651"/>
    </source>
</evidence>
<dbReference type="Gene3D" id="1.10.287.130">
    <property type="match status" value="1"/>
</dbReference>
<keyword evidence="10" id="KW-0067">ATP-binding</keyword>
<evidence type="ECO:0000313" key="17">
    <source>
        <dbReference type="EMBL" id="KRN51452.1"/>
    </source>
</evidence>
<evidence type="ECO:0000256" key="11">
    <source>
        <dbReference type="ARBA" id="ARBA00022989"/>
    </source>
</evidence>
<dbReference type="AlphaFoldDB" id="A0A0R2HMV6"/>
<keyword evidence="12" id="KW-0902">Two-component regulatory system</keyword>
<dbReference type="EMBL" id="JQBL01000001">
    <property type="protein sequence ID" value="KRN51452.1"/>
    <property type="molecule type" value="Genomic_DNA"/>
</dbReference>
<dbReference type="SMART" id="SM00387">
    <property type="entry name" value="HATPase_c"/>
    <property type="match status" value="1"/>
</dbReference>
<comment type="subcellular location">
    <subcellularLocation>
        <location evidence="2">Cell membrane</location>
        <topology evidence="2">Multi-pass membrane protein</topology>
    </subcellularLocation>
</comment>
<evidence type="ECO:0000256" key="1">
    <source>
        <dbReference type="ARBA" id="ARBA00000085"/>
    </source>
</evidence>
<dbReference type="SUPFAM" id="SSF55874">
    <property type="entry name" value="ATPase domain of HSP90 chaperone/DNA topoisomerase II/histidine kinase"/>
    <property type="match status" value="1"/>
</dbReference>
<sequence>MSFFKKKSFIRTSVVHFTVFSVLILAVFLGFMLIYAYMLDIAFTDMDDVLKYKDDIISEHFSNIPIESFKKCSFIVFNDDNDVIYSSNESIKEDIRAVDLELIERYNSGYNYSITQYESGKYKNGFYVQKVKKIKDGTLQSTGYAILDNNLRVVEGNLFNKSSLSPYEFNLISGKFIDSEKNEFTVSKYEYVNKKGKRRVFVFINPTFKEEDYSNLEDKLLRFIPIPILLIIIIIFIQTMLFDRKIKKSIQPLNKAMLSYSKGEPQKIDKDEMPREFFYVVDTFEDLMNELEISEQEKEKANAERQRVIVDLSHDLKTPLTVIQGYAKALADHVVPEEKQEQYLQTLAVKANASASLMDTLFAYTRMEHPEYHLNLSEVDLHEWFRDYIYSKNEEISLKGFRVEKDIPDDIELAKIDLNLFPRALDNLLNNSLKYNVVGTKIYYSVNEKNDKITIIYADDGVGISEEVGERIFDAFVTTNEARTSGKGTGLGMSIAKRIIELHGGTIELDSLEGYKTVFKIQLKRIFTE</sequence>
<keyword evidence="7 15" id="KW-0812">Transmembrane</keyword>
<evidence type="ECO:0000259" key="16">
    <source>
        <dbReference type="PROSITE" id="PS50109"/>
    </source>
</evidence>